<dbReference type="Pfam" id="PF05974">
    <property type="entry name" value="DUF892"/>
    <property type="match status" value="1"/>
</dbReference>
<comment type="caution">
    <text evidence="2">The sequence shown here is derived from an EMBL/GenBank/DDBJ whole genome shotgun (WGS) entry which is preliminary data.</text>
</comment>
<name>A0ABS9WBY9_9PROT</name>
<keyword evidence="1" id="KW-0175">Coiled coil</keyword>
<dbReference type="EMBL" id="JALBUU010000111">
    <property type="protein sequence ID" value="MCI0756270.1"/>
    <property type="molecule type" value="Genomic_DNA"/>
</dbReference>
<gene>
    <name evidence="2" type="ORF">MON41_21700</name>
</gene>
<dbReference type="InterPro" id="IPR012347">
    <property type="entry name" value="Ferritin-like"/>
</dbReference>
<dbReference type="InterPro" id="IPR010287">
    <property type="entry name" value="DUF892_YciF-like"/>
</dbReference>
<dbReference type="InterPro" id="IPR009078">
    <property type="entry name" value="Ferritin-like_SF"/>
</dbReference>
<dbReference type="Proteomes" id="UP001201985">
    <property type="component" value="Unassembled WGS sequence"/>
</dbReference>
<dbReference type="RefSeq" id="WP_120010466.1">
    <property type="nucleotide sequence ID" value="NZ_JALBUU010000111.1"/>
</dbReference>
<evidence type="ECO:0000256" key="1">
    <source>
        <dbReference type="SAM" id="Coils"/>
    </source>
</evidence>
<reference evidence="2 3" key="1">
    <citation type="submission" date="2022-03" db="EMBL/GenBank/DDBJ databases">
        <title>Complete genome analysis of Roseomonas KG 17.1 : a prolific producer of plant growth promoters.</title>
        <authorList>
            <person name="Saadouli I."/>
            <person name="Najjari A."/>
            <person name="Mosbah A."/>
            <person name="Ouzari H.I."/>
        </authorList>
    </citation>
    <scope>NUCLEOTIDE SEQUENCE [LARGE SCALE GENOMIC DNA]</scope>
    <source>
        <strain evidence="2 3">KG17-1</strain>
    </source>
</reference>
<sequence>MSETLSSLMIEKLNQAYTAEKLALENLPKLAEAASSPTLKQAFQNHVQETQQQVSRLEQAAKQMGTTAEGAPCEAMEGLAAEGQRLISEHQPGPILDVLLVAAAQAIEHHEIAAYGTMRSLAASSGMQEVADLLGQTLAEEKATDEKLTALAESEINPAALQKAA</sequence>
<keyword evidence="3" id="KW-1185">Reference proteome</keyword>
<dbReference type="SUPFAM" id="SSF47240">
    <property type="entry name" value="Ferritin-like"/>
    <property type="match status" value="1"/>
</dbReference>
<evidence type="ECO:0000313" key="3">
    <source>
        <dbReference type="Proteomes" id="UP001201985"/>
    </source>
</evidence>
<dbReference type="PANTHER" id="PTHR30565:SF9">
    <property type="entry name" value="PROTEIN YCIF"/>
    <property type="match status" value="1"/>
</dbReference>
<accession>A0ABS9WBY9</accession>
<dbReference type="Gene3D" id="1.20.1260.10">
    <property type="match status" value="1"/>
</dbReference>
<evidence type="ECO:0000313" key="2">
    <source>
        <dbReference type="EMBL" id="MCI0756270.1"/>
    </source>
</evidence>
<organism evidence="2 3">
    <name type="scientific">Teichococcus vastitatis</name>
    <dbReference type="NCBI Taxonomy" id="2307076"/>
    <lineage>
        <taxon>Bacteria</taxon>
        <taxon>Pseudomonadati</taxon>
        <taxon>Pseudomonadota</taxon>
        <taxon>Alphaproteobacteria</taxon>
        <taxon>Acetobacterales</taxon>
        <taxon>Roseomonadaceae</taxon>
        <taxon>Roseomonas</taxon>
    </lineage>
</organism>
<feature type="coiled-coil region" evidence="1">
    <location>
        <begin position="40"/>
        <end position="67"/>
    </location>
</feature>
<protein>
    <submittedName>
        <fullName evidence="2">DUF892 family protein</fullName>
    </submittedName>
</protein>
<proteinExistence type="predicted"/>
<dbReference type="InterPro" id="IPR047114">
    <property type="entry name" value="YciF"/>
</dbReference>
<dbReference type="PANTHER" id="PTHR30565">
    <property type="entry name" value="PROTEIN YCIF"/>
    <property type="match status" value="1"/>
</dbReference>